<evidence type="ECO:0000259" key="4">
    <source>
        <dbReference type="PROSITE" id="PS50043"/>
    </source>
</evidence>
<dbReference type="SUPFAM" id="SSF46894">
    <property type="entry name" value="C-terminal effector domain of the bipartite response regulators"/>
    <property type="match status" value="1"/>
</dbReference>
<protein>
    <submittedName>
        <fullName evidence="5">Helix-turn-helix transcriptional regulator</fullName>
    </submittedName>
</protein>
<keyword evidence="3" id="KW-0804">Transcription</keyword>
<organism evidence="5 6">
    <name type="scientific">Mangrovactinospora gilvigrisea</name>
    <dbReference type="NCBI Taxonomy" id="1428644"/>
    <lineage>
        <taxon>Bacteria</taxon>
        <taxon>Bacillati</taxon>
        <taxon>Actinomycetota</taxon>
        <taxon>Actinomycetes</taxon>
        <taxon>Kitasatosporales</taxon>
        <taxon>Streptomycetaceae</taxon>
        <taxon>Mangrovactinospora</taxon>
    </lineage>
</organism>
<name>A0A1J7C8L0_9ACTN</name>
<dbReference type="AlphaFoldDB" id="A0A1J7C8L0"/>
<keyword evidence="6" id="KW-1185">Reference proteome</keyword>
<dbReference type="Pfam" id="PF00196">
    <property type="entry name" value="GerE"/>
    <property type="match status" value="1"/>
</dbReference>
<dbReference type="RefSeq" id="WP_071656185.1">
    <property type="nucleotide sequence ID" value="NZ_MLCF01000042.1"/>
</dbReference>
<dbReference type="InterPro" id="IPR016032">
    <property type="entry name" value="Sig_transdc_resp-reg_C-effctor"/>
</dbReference>
<reference evidence="5 6" key="1">
    <citation type="submission" date="2016-10" db="EMBL/GenBank/DDBJ databases">
        <title>Genome sequence of Streptomyces gilvigriseus MUSC 26.</title>
        <authorList>
            <person name="Lee L.-H."/>
            <person name="Ser H.-L."/>
        </authorList>
    </citation>
    <scope>NUCLEOTIDE SEQUENCE [LARGE SCALE GENOMIC DNA]</scope>
    <source>
        <strain evidence="5 6">MUSC 26</strain>
    </source>
</reference>
<dbReference type="GO" id="GO:0003677">
    <property type="term" value="F:DNA binding"/>
    <property type="evidence" value="ECO:0007669"/>
    <property type="project" value="UniProtKB-KW"/>
</dbReference>
<dbReference type="Gene3D" id="3.40.50.2300">
    <property type="match status" value="1"/>
</dbReference>
<accession>A0A1J7C8L0</accession>
<dbReference type="EMBL" id="MLCF01000042">
    <property type="protein sequence ID" value="OIV37868.1"/>
    <property type="molecule type" value="Genomic_DNA"/>
</dbReference>
<evidence type="ECO:0000256" key="1">
    <source>
        <dbReference type="ARBA" id="ARBA00023015"/>
    </source>
</evidence>
<evidence type="ECO:0000256" key="2">
    <source>
        <dbReference type="ARBA" id="ARBA00023125"/>
    </source>
</evidence>
<dbReference type="PANTHER" id="PTHR44688:SF16">
    <property type="entry name" value="DNA-BINDING TRANSCRIPTIONAL ACTIVATOR DEVR_DOSR"/>
    <property type="match status" value="1"/>
</dbReference>
<dbReference type="SMART" id="SM00421">
    <property type="entry name" value="HTH_LUXR"/>
    <property type="match status" value="1"/>
</dbReference>
<evidence type="ECO:0000313" key="5">
    <source>
        <dbReference type="EMBL" id="OIV37868.1"/>
    </source>
</evidence>
<dbReference type="CDD" id="cd06170">
    <property type="entry name" value="LuxR_C_like"/>
    <property type="match status" value="1"/>
</dbReference>
<dbReference type="GO" id="GO:0006355">
    <property type="term" value="P:regulation of DNA-templated transcription"/>
    <property type="evidence" value="ECO:0007669"/>
    <property type="project" value="InterPro"/>
</dbReference>
<keyword evidence="2" id="KW-0238">DNA-binding</keyword>
<dbReference type="PANTHER" id="PTHR44688">
    <property type="entry name" value="DNA-BINDING TRANSCRIPTIONAL ACTIVATOR DEVR_DOSR"/>
    <property type="match status" value="1"/>
</dbReference>
<dbReference type="InterPro" id="IPR000792">
    <property type="entry name" value="Tscrpt_reg_LuxR_C"/>
</dbReference>
<sequence length="204" mass="21889">MVDADDPLAAAGAVAQLREQPDLEIVHAGDGRDTGPLVAVVVGEQADETVVGRCRKLLRGSGCRVVLLVSRMREADLLRVIECGVSTVLWRRDVTASQLHAAVLGAHRGDGSIPPDLLGRLLTQVGRMQRTVPDNQGPIGYGGLAGREVEVLRLVAEGLDTGEIAGKLAYSERTIKNILQGLMTRMQLRNRAHAVAYALREGFI</sequence>
<dbReference type="OrthoDB" id="4309410at2"/>
<dbReference type="PROSITE" id="PS50043">
    <property type="entry name" value="HTH_LUXR_2"/>
    <property type="match status" value="1"/>
</dbReference>
<dbReference type="Proteomes" id="UP000243342">
    <property type="component" value="Unassembled WGS sequence"/>
</dbReference>
<keyword evidence="1" id="KW-0805">Transcription regulation</keyword>
<gene>
    <name evidence="5" type="ORF">BIV57_08895</name>
</gene>
<feature type="domain" description="HTH luxR-type" evidence="4">
    <location>
        <begin position="137"/>
        <end position="202"/>
    </location>
</feature>
<evidence type="ECO:0000256" key="3">
    <source>
        <dbReference type="ARBA" id="ARBA00023163"/>
    </source>
</evidence>
<comment type="caution">
    <text evidence="5">The sequence shown here is derived from an EMBL/GenBank/DDBJ whole genome shotgun (WGS) entry which is preliminary data.</text>
</comment>
<evidence type="ECO:0000313" key="6">
    <source>
        <dbReference type="Proteomes" id="UP000243342"/>
    </source>
</evidence>
<dbReference type="PRINTS" id="PR00038">
    <property type="entry name" value="HTHLUXR"/>
</dbReference>
<dbReference type="STRING" id="1428644.BIV57_08895"/>
<proteinExistence type="predicted"/>